<reference evidence="3 4" key="1">
    <citation type="submission" date="2018-09" db="EMBL/GenBank/DDBJ databases">
        <authorList>
            <person name="Tagini F."/>
        </authorList>
    </citation>
    <scope>NUCLEOTIDE SEQUENCE [LARGE SCALE GENOMIC DNA]</scope>
    <source>
        <strain evidence="3 4">MK142</strain>
    </source>
</reference>
<evidence type="ECO:0000313" key="4">
    <source>
        <dbReference type="Proteomes" id="UP000268285"/>
    </source>
</evidence>
<feature type="region of interest" description="Disordered" evidence="1">
    <location>
        <begin position="223"/>
        <end position="269"/>
    </location>
</feature>
<dbReference type="Pfam" id="PF00934">
    <property type="entry name" value="PE"/>
    <property type="match status" value="1"/>
</dbReference>
<dbReference type="EC" id="3.1.1.3" evidence="3"/>
<feature type="compositionally biased region" description="Polar residues" evidence="1">
    <location>
        <begin position="249"/>
        <end position="259"/>
    </location>
</feature>
<dbReference type="GO" id="GO:0004806">
    <property type="term" value="F:triacylglycerol lipase activity"/>
    <property type="evidence" value="ECO:0007669"/>
    <property type="project" value="UniProtKB-EC"/>
</dbReference>
<dbReference type="SUPFAM" id="SSF140459">
    <property type="entry name" value="PE/PPE dimer-like"/>
    <property type="match status" value="1"/>
</dbReference>
<dbReference type="Gene3D" id="1.10.287.850">
    <property type="entry name" value="HP0062-like domain"/>
    <property type="match status" value="1"/>
</dbReference>
<dbReference type="AlphaFoldDB" id="A0A498QZ22"/>
<feature type="region of interest" description="Disordered" evidence="1">
    <location>
        <begin position="96"/>
        <end position="172"/>
    </location>
</feature>
<feature type="domain" description="PE" evidence="2">
    <location>
        <begin position="4"/>
        <end position="94"/>
    </location>
</feature>
<evidence type="ECO:0000313" key="3">
    <source>
        <dbReference type="EMBL" id="VBA55901.1"/>
    </source>
</evidence>
<sequence>MSVVITLPELLMAAVGRLQAIGSGVSTANVTAALPITGVIPAAADEVSMVTAASFAAYGQLYQAISAEAQLIHEQFVKALGFSANSYTAAEAANATHAGGGSTSGVPMQPVPVGPSPSSPAPAMPAPSSPAPRMAPSPAPTRPSPTSPAPRQAPDRMPAHPTPAEPASTTPYREGYGACGGYDRHSTTHGGGYGSYGGGYGGYGGYDRHSAPYGHGSYWTGARRLGPPPGQDQRPRRPIDSAQAAFMPQTGNHRTQPLTTHAGFSGRSN</sequence>
<keyword evidence="4" id="KW-1185">Reference proteome</keyword>
<organism evidence="3 4">
    <name type="scientific">Mycobacterium pseudokansasii</name>
    <dbReference type="NCBI Taxonomy" id="2341080"/>
    <lineage>
        <taxon>Bacteria</taxon>
        <taxon>Bacillati</taxon>
        <taxon>Actinomycetota</taxon>
        <taxon>Actinomycetes</taxon>
        <taxon>Mycobacteriales</taxon>
        <taxon>Mycobacteriaceae</taxon>
        <taxon>Mycobacterium</taxon>
    </lineage>
</organism>
<evidence type="ECO:0000259" key="2">
    <source>
        <dbReference type="Pfam" id="PF00934"/>
    </source>
</evidence>
<dbReference type="InterPro" id="IPR038332">
    <property type="entry name" value="PPE_sf"/>
</dbReference>
<dbReference type="InterPro" id="IPR000084">
    <property type="entry name" value="PE-PGRS_N"/>
</dbReference>
<dbReference type="EMBL" id="UPHU01000001">
    <property type="protein sequence ID" value="VBA55901.1"/>
    <property type="molecule type" value="Genomic_DNA"/>
</dbReference>
<keyword evidence="3" id="KW-0378">Hydrolase</keyword>
<protein>
    <submittedName>
        <fullName evidence="3">Triacylglycerol lipase</fullName>
        <ecNumber evidence="3">3.1.1.3</ecNumber>
    </submittedName>
</protein>
<dbReference type="Proteomes" id="UP000268285">
    <property type="component" value="Unassembled WGS sequence"/>
</dbReference>
<accession>A0A498QZ22</accession>
<evidence type="ECO:0000256" key="1">
    <source>
        <dbReference type="SAM" id="MobiDB-lite"/>
    </source>
</evidence>
<proteinExistence type="predicted"/>
<gene>
    <name evidence="3" type="primary">lipY_11</name>
    <name evidence="3" type="ORF">LAUMK142_05299</name>
</gene>
<name>A0A498QZ22_9MYCO</name>
<feature type="compositionally biased region" description="Pro residues" evidence="1">
    <location>
        <begin position="109"/>
        <end position="148"/>
    </location>
</feature>